<evidence type="ECO:0000259" key="2">
    <source>
        <dbReference type="PROSITE" id="PS50994"/>
    </source>
</evidence>
<dbReference type="InterPro" id="IPR050900">
    <property type="entry name" value="Transposase_IS3/IS150/IS904"/>
</dbReference>
<dbReference type="Gene3D" id="3.30.420.10">
    <property type="entry name" value="Ribonuclease H-like superfamily/Ribonuclease H"/>
    <property type="match status" value="1"/>
</dbReference>
<organism evidence="3 4">
    <name type="scientific">Nocardia brasiliensis</name>
    <dbReference type="NCBI Taxonomy" id="37326"/>
    <lineage>
        <taxon>Bacteria</taxon>
        <taxon>Bacillati</taxon>
        <taxon>Actinomycetota</taxon>
        <taxon>Actinomycetes</taxon>
        <taxon>Mycobacteriales</taxon>
        <taxon>Nocardiaceae</taxon>
        <taxon>Nocardia</taxon>
    </lineage>
</organism>
<feature type="domain" description="Integrase catalytic" evidence="2">
    <location>
        <begin position="168"/>
        <end position="332"/>
    </location>
</feature>
<dbReference type="EMBL" id="CP046171">
    <property type="protein sequence ID" value="QIS05577.1"/>
    <property type="molecule type" value="Genomic_DNA"/>
</dbReference>
<dbReference type="InterPro" id="IPR036397">
    <property type="entry name" value="RNaseH_sf"/>
</dbReference>
<sequence length="340" mass="38338">MTDHRRGRGEPGVEEEGRRTGASECGVALCECVFRLGARPDPEVIVRFVKDHPQYPVELVLRVLEIASSTFYEWKKRAVEPSARHLAEGRLLAEIVDIHASSGGTYGSARVHAMLERRGIGVGLKRVERLMGQAGLQGAYLRRKWRIGSTRQDPRARPAPDLVERNFTADAPNKLWVADATRIPVGEGVFWLAAVRDAFSNRIVGWKTSDRCDTDLVLGALEYGVWSRDVRDGELIHHSGRGSTYTAIRFVNRLADNGIAQSMGSVGDSYDNALMENFFSTLKTELVYRRSWRTRDEAENALFAYIDGWYNSQRIQKKLGWRSPDEFESSYHQQVPAGIR</sequence>
<dbReference type="GO" id="GO:0015074">
    <property type="term" value="P:DNA integration"/>
    <property type="evidence" value="ECO:0007669"/>
    <property type="project" value="InterPro"/>
</dbReference>
<dbReference type="PANTHER" id="PTHR46889">
    <property type="entry name" value="TRANSPOSASE INSF FOR INSERTION SEQUENCE IS3B-RELATED"/>
    <property type="match status" value="1"/>
</dbReference>
<dbReference type="NCBIfam" id="NF033516">
    <property type="entry name" value="transpos_IS3"/>
    <property type="match status" value="1"/>
</dbReference>
<reference evidence="3 4" key="1">
    <citation type="journal article" date="2019" name="ACS Chem. Biol.">
        <title>Identification and Mobilization of a Cryptic Antibiotic Biosynthesis Gene Locus from a Human-Pathogenic Nocardia Isolate.</title>
        <authorList>
            <person name="Herisse M."/>
            <person name="Ishida K."/>
            <person name="Porter J.L."/>
            <person name="Howden B."/>
            <person name="Hertweck C."/>
            <person name="Stinear T.P."/>
            <person name="Pidot S.J."/>
        </authorList>
    </citation>
    <scope>NUCLEOTIDE SEQUENCE [LARGE SCALE GENOMIC DNA]</scope>
    <source>
        <strain evidence="3 4">AUSMDU00024985</strain>
    </source>
</reference>
<evidence type="ECO:0000256" key="1">
    <source>
        <dbReference type="ARBA" id="ARBA00002286"/>
    </source>
</evidence>
<dbReference type="Pfam" id="PF13333">
    <property type="entry name" value="rve_2"/>
    <property type="match status" value="1"/>
</dbReference>
<dbReference type="GO" id="GO:0003676">
    <property type="term" value="F:nucleic acid binding"/>
    <property type="evidence" value="ECO:0007669"/>
    <property type="project" value="InterPro"/>
</dbReference>
<name>A0A6G9XXH7_NOCBR</name>
<evidence type="ECO:0000313" key="4">
    <source>
        <dbReference type="Proteomes" id="UP000501705"/>
    </source>
</evidence>
<dbReference type="Pfam" id="PF00665">
    <property type="entry name" value="rve"/>
    <property type="match status" value="1"/>
</dbReference>
<dbReference type="PROSITE" id="PS50994">
    <property type="entry name" value="INTEGRASE"/>
    <property type="match status" value="1"/>
</dbReference>
<evidence type="ECO:0000313" key="3">
    <source>
        <dbReference type="EMBL" id="QIS05577.1"/>
    </source>
</evidence>
<dbReference type="InterPro" id="IPR025948">
    <property type="entry name" value="HTH-like_dom"/>
</dbReference>
<dbReference type="SUPFAM" id="SSF53098">
    <property type="entry name" value="Ribonuclease H-like"/>
    <property type="match status" value="1"/>
</dbReference>
<proteinExistence type="predicted"/>
<protein>
    <submittedName>
        <fullName evidence="3">IS3 family transposase</fullName>
    </submittedName>
</protein>
<gene>
    <name evidence="3" type="ORF">F5X71_27605</name>
</gene>
<dbReference type="PANTHER" id="PTHR46889:SF4">
    <property type="entry name" value="TRANSPOSASE INSO FOR INSERTION SEQUENCE ELEMENT IS911B-RELATED"/>
    <property type="match status" value="1"/>
</dbReference>
<accession>A0A6G9XXH7</accession>
<dbReference type="InterPro" id="IPR001584">
    <property type="entry name" value="Integrase_cat-core"/>
</dbReference>
<dbReference type="Pfam" id="PF13276">
    <property type="entry name" value="HTH_21"/>
    <property type="match status" value="1"/>
</dbReference>
<dbReference type="Proteomes" id="UP000501705">
    <property type="component" value="Chromosome"/>
</dbReference>
<comment type="function">
    <text evidence="1">Involved in the transposition of the insertion sequence.</text>
</comment>
<dbReference type="InterPro" id="IPR048020">
    <property type="entry name" value="Transpos_IS3"/>
</dbReference>
<dbReference type="InterPro" id="IPR012337">
    <property type="entry name" value="RNaseH-like_sf"/>
</dbReference>
<dbReference type="AlphaFoldDB" id="A0A6G9XXH7"/>